<gene>
    <name evidence="3" type="ORF">X975_03293</name>
</gene>
<keyword evidence="1" id="KW-0245">EGF-like domain</keyword>
<dbReference type="AlphaFoldDB" id="A0A087TB04"/>
<evidence type="ECO:0000256" key="1">
    <source>
        <dbReference type="PROSITE-ProRule" id="PRU00076"/>
    </source>
</evidence>
<protein>
    <recommendedName>
        <fullName evidence="2">EGF-like domain-containing protein</fullName>
    </recommendedName>
</protein>
<accession>A0A087TB04</accession>
<dbReference type="PROSITE" id="PS50026">
    <property type="entry name" value="EGF_3"/>
    <property type="match status" value="1"/>
</dbReference>
<evidence type="ECO:0000259" key="2">
    <source>
        <dbReference type="PROSITE" id="PS50026"/>
    </source>
</evidence>
<feature type="disulfide bond" evidence="1">
    <location>
        <begin position="27"/>
        <end position="36"/>
    </location>
</feature>
<sequence length="119" mass="13132">FTSVCDAEHPCENGGTCTGDPIKYCICPPYTYGDRCSVILLCEVDLCAVLGDGCEFLNETQCVYDIEEELPSLQCKDPNKIIKDKKCRDCTCENGKCVKDKTGRSFCKCEPPFASYNSG</sequence>
<feature type="non-terminal residue" evidence="3">
    <location>
        <position position="119"/>
    </location>
</feature>
<dbReference type="Gene3D" id="2.10.25.10">
    <property type="entry name" value="Laminin"/>
    <property type="match status" value="1"/>
</dbReference>
<proteinExistence type="predicted"/>
<reference evidence="3 4" key="1">
    <citation type="submission" date="2013-11" db="EMBL/GenBank/DDBJ databases">
        <title>Genome sequencing of Stegodyphus mimosarum.</title>
        <authorList>
            <person name="Bechsgaard J."/>
        </authorList>
    </citation>
    <scope>NUCLEOTIDE SEQUENCE [LARGE SCALE GENOMIC DNA]</scope>
</reference>
<keyword evidence="1" id="KW-1015">Disulfide bond</keyword>
<feature type="domain" description="EGF-like" evidence="2">
    <location>
        <begin position="1"/>
        <end position="37"/>
    </location>
</feature>
<evidence type="ECO:0000313" key="4">
    <source>
        <dbReference type="Proteomes" id="UP000054359"/>
    </source>
</evidence>
<keyword evidence="4" id="KW-1185">Reference proteome</keyword>
<name>A0A087TB04_STEMI</name>
<feature type="non-terminal residue" evidence="3">
    <location>
        <position position="1"/>
    </location>
</feature>
<dbReference type="InterPro" id="IPR000742">
    <property type="entry name" value="EGF"/>
</dbReference>
<dbReference type="PROSITE" id="PS00022">
    <property type="entry name" value="EGF_1"/>
    <property type="match status" value="1"/>
</dbReference>
<comment type="caution">
    <text evidence="1">Lacks conserved residue(s) required for the propagation of feature annotation.</text>
</comment>
<organism evidence="3 4">
    <name type="scientific">Stegodyphus mimosarum</name>
    <name type="common">African social velvet spider</name>
    <dbReference type="NCBI Taxonomy" id="407821"/>
    <lineage>
        <taxon>Eukaryota</taxon>
        <taxon>Metazoa</taxon>
        <taxon>Ecdysozoa</taxon>
        <taxon>Arthropoda</taxon>
        <taxon>Chelicerata</taxon>
        <taxon>Arachnida</taxon>
        <taxon>Araneae</taxon>
        <taxon>Araneomorphae</taxon>
        <taxon>Entelegynae</taxon>
        <taxon>Eresoidea</taxon>
        <taxon>Eresidae</taxon>
        <taxon>Stegodyphus</taxon>
    </lineage>
</organism>
<evidence type="ECO:0000313" key="3">
    <source>
        <dbReference type="EMBL" id="KFM62293.1"/>
    </source>
</evidence>
<dbReference type="Proteomes" id="UP000054359">
    <property type="component" value="Unassembled WGS sequence"/>
</dbReference>
<dbReference type="OrthoDB" id="10604851at2759"/>
<dbReference type="EMBL" id="KK114374">
    <property type="protein sequence ID" value="KFM62293.1"/>
    <property type="molecule type" value="Genomic_DNA"/>
</dbReference>